<evidence type="ECO:0000313" key="5">
    <source>
        <dbReference type="Proteomes" id="UP000641932"/>
    </source>
</evidence>
<feature type="domain" description="HD-GYP" evidence="3">
    <location>
        <begin position="240"/>
        <end position="435"/>
    </location>
</feature>
<organism evidence="4 5">
    <name type="scientific">Wenjunlia tyrosinilytica</name>
    <dbReference type="NCBI Taxonomy" id="1544741"/>
    <lineage>
        <taxon>Bacteria</taxon>
        <taxon>Bacillati</taxon>
        <taxon>Actinomycetota</taxon>
        <taxon>Actinomycetes</taxon>
        <taxon>Kitasatosporales</taxon>
        <taxon>Streptomycetaceae</taxon>
        <taxon>Wenjunlia</taxon>
    </lineage>
</organism>
<dbReference type="Gene3D" id="1.10.3210.10">
    <property type="entry name" value="Hypothetical protein af1432"/>
    <property type="match status" value="1"/>
</dbReference>
<name>A0A918DWG2_9ACTN</name>
<sequence>MRALPPAARLYVLLGAAAALGCVVPLLGTAGARTDWTAVLVLAALCVVCEQATLCRLMGRHVPTGTGAFFPVLLTGVLMLPPPAAALVAVPGALIGRPARRPALLPAAGHAGAPRRVWNAAQLAVAAAAASAVHQWAGGPRILRDAEFPRALGTAGLATLTFWLVAGALMSGVLVTASRRAPMDALRRVLVPSLAPSVAHGVVGLTMAVLWTGPYGPLAAVLALLPMYVSCWVFAQYHREQAAHHATVRALVQAVDLKDEYTRGHSERVGRASVMIGREIGIPEERIEALRFAGTLHDVGKLGVPTRLLRKSGRLTPEERGIVQRHPEYGHEMVRGIEFLEEALSAILHHHERLDGSGYPYGLSGAGIPQFARVVAVADAFDAMTSNRVYRAARPVSVAMEELRACAGSQFDPDMVNALIRAVTRQGWAVPSPADGDGTPPVPAPDAVFRDKGCLDPVCRDKCCPDPVCRDKCCRAEPLPAAPRRRP</sequence>
<keyword evidence="1" id="KW-0812">Transmembrane</keyword>
<feature type="transmembrane region" description="Helical" evidence="1">
    <location>
        <begin position="6"/>
        <end position="27"/>
    </location>
</feature>
<dbReference type="PROSITE" id="PS51831">
    <property type="entry name" value="HD"/>
    <property type="match status" value="1"/>
</dbReference>
<dbReference type="PROSITE" id="PS51832">
    <property type="entry name" value="HD_GYP"/>
    <property type="match status" value="1"/>
</dbReference>
<feature type="transmembrane region" description="Helical" evidence="1">
    <location>
        <begin position="39"/>
        <end position="59"/>
    </location>
</feature>
<evidence type="ECO:0000313" key="4">
    <source>
        <dbReference type="EMBL" id="GGO85662.1"/>
    </source>
</evidence>
<dbReference type="Pfam" id="PF13487">
    <property type="entry name" value="HD_5"/>
    <property type="match status" value="1"/>
</dbReference>
<reference evidence="4" key="1">
    <citation type="journal article" date="2014" name="Int. J. Syst. Evol. Microbiol.">
        <title>Complete genome sequence of Corynebacterium casei LMG S-19264T (=DSM 44701T), isolated from a smear-ripened cheese.</title>
        <authorList>
            <consortium name="US DOE Joint Genome Institute (JGI-PGF)"/>
            <person name="Walter F."/>
            <person name="Albersmeier A."/>
            <person name="Kalinowski J."/>
            <person name="Ruckert C."/>
        </authorList>
    </citation>
    <scope>NUCLEOTIDE SEQUENCE</scope>
    <source>
        <strain evidence="4">CGMCC 4.7201</strain>
    </source>
</reference>
<keyword evidence="1" id="KW-0472">Membrane</keyword>
<protein>
    <submittedName>
        <fullName evidence="4">Metal-dependent phosphohydrolase</fullName>
    </submittedName>
</protein>
<evidence type="ECO:0000259" key="3">
    <source>
        <dbReference type="PROSITE" id="PS51832"/>
    </source>
</evidence>
<dbReference type="CDD" id="cd00077">
    <property type="entry name" value="HDc"/>
    <property type="match status" value="1"/>
</dbReference>
<dbReference type="PANTHER" id="PTHR43155">
    <property type="entry name" value="CYCLIC DI-GMP PHOSPHODIESTERASE PA4108-RELATED"/>
    <property type="match status" value="1"/>
</dbReference>
<dbReference type="RefSeq" id="WP_229698290.1">
    <property type="nucleotide sequence ID" value="NZ_BMMS01000007.1"/>
</dbReference>
<dbReference type="InterPro" id="IPR037522">
    <property type="entry name" value="HD_GYP_dom"/>
</dbReference>
<dbReference type="AlphaFoldDB" id="A0A918DWG2"/>
<dbReference type="PANTHER" id="PTHR43155:SF2">
    <property type="entry name" value="CYCLIC DI-GMP PHOSPHODIESTERASE PA4108"/>
    <property type="match status" value="1"/>
</dbReference>
<dbReference type="EMBL" id="BMMS01000007">
    <property type="protein sequence ID" value="GGO85662.1"/>
    <property type="molecule type" value="Genomic_DNA"/>
</dbReference>
<comment type="caution">
    <text evidence="4">The sequence shown here is derived from an EMBL/GenBank/DDBJ whole genome shotgun (WGS) entry which is preliminary data.</text>
</comment>
<dbReference type="SMART" id="SM00471">
    <property type="entry name" value="HDc"/>
    <property type="match status" value="1"/>
</dbReference>
<feature type="transmembrane region" description="Helical" evidence="1">
    <location>
        <begin position="217"/>
        <end position="235"/>
    </location>
</feature>
<feature type="transmembrane region" description="Helical" evidence="1">
    <location>
        <begin position="117"/>
        <end position="137"/>
    </location>
</feature>
<gene>
    <name evidence="4" type="ORF">GCM10012280_19960</name>
</gene>
<feature type="transmembrane region" description="Helical" evidence="1">
    <location>
        <begin position="157"/>
        <end position="177"/>
    </location>
</feature>
<accession>A0A918DWG2</accession>
<dbReference type="Proteomes" id="UP000641932">
    <property type="component" value="Unassembled WGS sequence"/>
</dbReference>
<evidence type="ECO:0000256" key="1">
    <source>
        <dbReference type="SAM" id="Phobius"/>
    </source>
</evidence>
<feature type="domain" description="HD" evidence="2">
    <location>
        <begin position="262"/>
        <end position="384"/>
    </location>
</feature>
<feature type="transmembrane region" description="Helical" evidence="1">
    <location>
        <begin position="189"/>
        <end position="211"/>
    </location>
</feature>
<dbReference type="InterPro" id="IPR006674">
    <property type="entry name" value="HD_domain"/>
</dbReference>
<dbReference type="PROSITE" id="PS51257">
    <property type="entry name" value="PROKAR_LIPOPROTEIN"/>
    <property type="match status" value="1"/>
</dbReference>
<keyword evidence="1" id="KW-1133">Transmembrane helix</keyword>
<proteinExistence type="predicted"/>
<feature type="transmembrane region" description="Helical" evidence="1">
    <location>
        <begin position="71"/>
        <end position="96"/>
    </location>
</feature>
<dbReference type="InterPro" id="IPR003607">
    <property type="entry name" value="HD/PDEase_dom"/>
</dbReference>
<evidence type="ECO:0000259" key="2">
    <source>
        <dbReference type="PROSITE" id="PS51831"/>
    </source>
</evidence>
<dbReference type="SUPFAM" id="SSF109604">
    <property type="entry name" value="HD-domain/PDEase-like"/>
    <property type="match status" value="1"/>
</dbReference>
<reference evidence="4" key="2">
    <citation type="submission" date="2020-09" db="EMBL/GenBank/DDBJ databases">
        <authorList>
            <person name="Sun Q."/>
            <person name="Zhou Y."/>
        </authorList>
    </citation>
    <scope>NUCLEOTIDE SEQUENCE</scope>
    <source>
        <strain evidence="4">CGMCC 4.7201</strain>
    </source>
</reference>
<keyword evidence="5" id="KW-1185">Reference proteome</keyword>